<reference evidence="3" key="1">
    <citation type="submission" date="2015-03" db="EMBL/GenBank/DDBJ databases">
        <authorList>
            <consortium name="Pathogen Informatics"/>
        </authorList>
    </citation>
    <scope>NUCLEOTIDE SEQUENCE [LARGE SCALE GENOMIC DNA]</scope>
    <source>
        <strain evidence="3">N09902308</strain>
    </source>
</reference>
<dbReference type="AlphaFoldDB" id="A0A916L8I4"/>
<sequence length="40" mass="4145">MNRPIIVSTPDSSLGLPDTVTPNVTSPRPVNAESVVAQAI</sequence>
<name>A0A916L8I4_MYCTX</name>
<evidence type="ECO:0000256" key="1">
    <source>
        <dbReference type="SAM" id="MobiDB-lite"/>
    </source>
</evidence>
<comment type="caution">
    <text evidence="2">The sequence shown here is derived from an EMBL/GenBank/DDBJ whole genome shotgun (WGS) entry which is preliminary data.</text>
</comment>
<gene>
    <name evidence="2" type="ORF">ERS007739_00673</name>
</gene>
<evidence type="ECO:0000313" key="3">
    <source>
        <dbReference type="Proteomes" id="UP000039021"/>
    </source>
</evidence>
<evidence type="ECO:0000313" key="2">
    <source>
        <dbReference type="EMBL" id="COX09873.1"/>
    </source>
</evidence>
<accession>A0A916L8I4</accession>
<organism evidence="2 3">
    <name type="scientific">Mycobacterium tuberculosis</name>
    <dbReference type="NCBI Taxonomy" id="1773"/>
    <lineage>
        <taxon>Bacteria</taxon>
        <taxon>Bacillati</taxon>
        <taxon>Actinomycetota</taxon>
        <taxon>Actinomycetes</taxon>
        <taxon>Mycobacteriales</taxon>
        <taxon>Mycobacteriaceae</taxon>
        <taxon>Mycobacterium</taxon>
        <taxon>Mycobacterium tuberculosis complex</taxon>
    </lineage>
</organism>
<dbReference type="EMBL" id="CSBK01000209">
    <property type="protein sequence ID" value="COX09873.1"/>
    <property type="molecule type" value="Genomic_DNA"/>
</dbReference>
<feature type="region of interest" description="Disordered" evidence="1">
    <location>
        <begin position="1"/>
        <end position="40"/>
    </location>
</feature>
<protein>
    <submittedName>
        <fullName evidence="2">Uncharacterized protein</fullName>
    </submittedName>
</protein>
<proteinExistence type="predicted"/>
<dbReference type="Proteomes" id="UP000039021">
    <property type="component" value="Unassembled WGS sequence"/>
</dbReference>